<feature type="domain" description="ABC transporter" evidence="4">
    <location>
        <begin position="2"/>
        <end position="238"/>
    </location>
</feature>
<dbReference type="PANTHER" id="PTHR43023:SF3">
    <property type="entry name" value="PROTEIN TRIGALACTOSYLDIACYLGLYCEROL 3, CHLOROPLASTIC"/>
    <property type="match status" value="1"/>
</dbReference>
<organism evidence="5 6">
    <name type="scientific">Haliangium ochraceum (strain DSM 14365 / JCM 11303 / SMP-2)</name>
    <dbReference type="NCBI Taxonomy" id="502025"/>
    <lineage>
        <taxon>Bacteria</taxon>
        <taxon>Pseudomonadati</taxon>
        <taxon>Myxococcota</taxon>
        <taxon>Polyangia</taxon>
        <taxon>Haliangiales</taxon>
        <taxon>Kofleriaceae</taxon>
        <taxon>Haliangium</taxon>
    </lineage>
</organism>
<dbReference type="STRING" id="502025.Hoch_3442"/>
<gene>
    <name evidence="5" type="ordered locus">Hoch_3442</name>
</gene>
<evidence type="ECO:0000313" key="5">
    <source>
        <dbReference type="EMBL" id="ACY15944.1"/>
    </source>
</evidence>
<dbReference type="GO" id="GO:0016887">
    <property type="term" value="F:ATP hydrolysis activity"/>
    <property type="evidence" value="ECO:0007669"/>
    <property type="project" value="InterPro"/>
</dbReference>
<dbReference type="PANTHER" id="PTHR43023">
    <property type="entry name" value="PROTEIN TRIGALACTOSYLDIACYLGLYCEROL 3, CHLOROPLASTIC"/>
    <property type="match status" value="1"/>
</dbReference>
<protein>
    <submittedName>
        <fullName evidence="5">ABC transporter related protein</fullName>
    </submittedName>
</protein>
<accession>D0LVA3</accession>
<dbReference type="InterPro" id="IPR003439">
    <property type="entry name" value="ABC_transporter-like_ATP-bd"/>
</dbReference>
<name>D0LVA3_HALO1</name>
<evidence type="ECO:0000313" key="6">
    <source>
        <dbReference type="Proteomes" id="UP000001880"/>
    </source>
</evidence>
<dbReference type="EMBL" id="CP001804">
    <property type="protein sequence ID" value="ACY15944.1"/>
    <property type="molecule type" value="Genomic_DNA"/>
</dbReference>
<dbReference type="PROSITE" id="PS00211">
    <property type="entry name" value="ABC_TRANSPORTER_1"/>
    <property type="match status" value="1"/>
</dbReference>
<evidence type="ECO:0000256" key="1">
    <source>
        <dbReference type="ARBA" id="ARBA00022448"/>
    </source>
</evidence>
<dbReference type="Proteomes" id="UP000001880">
    <property type="component" value="Chromosome"/>
</dbReference>
<dbReference type="Pfam" id="PF00005">
    <property type="entry name" value="ABC_tran"/>
    <property type="match status" value="1"/>
</dbReference>
<reference evidence="5 6" key="1">
    <citation type="journal article" date="2010" name="Stand. Genomic Sci.">
        <title>Complete genome sequence of Haliangium ochraceum type strain (SMP-2).</title>
        <authorList>
            <consortium name="US DOE Joint Genome Institute (JGI-PGF)"/>
            <person name="Ivanova N."/>
            <person name="Daum C."/>
            <person name="Lang E."/>
            <person name="Abt B."/>
            <person name="Kopitz M."/>
            <person name="Saunders E."/>
            <person name="Lapidus A."/>
            <person name="Lucas S."/>
            <person name="Glavina Del Rio T."/>
            <person name="Nolan M."/>
            <person name="Tice H."/>
            <person name="Copeland A."/>
            <person name="Cheng J.F."/>
            <person name="Chen F."/>
            <person name="Bruce D."/>
            <person name="Goodwin L."/>
            <person name="Pitluck S."/>
            <person name="Mavromatis K."/>
            <person name="Pati A."/>
            <person name="Mikhailova N."/>
            <person name="Chen A."/>
            <person name="Palaniappan K."/>
            <person name="Land M."/>
            <person name="Hauser L."/>
            <person name="Chang Y.J."/>
            <person name="Jeffries C.D."/>
            <person name="Detter J.C."/>
            <person name="Brettin T."/>
            <person name="Rohde M."/>
            <person name="Goker M."/>
            <person name="Bristow J."/>
            <person name="Markowitz V."/>
            <person name="Eisen J.A."/>
            <person name="Hugenholtz P."/>
            <person name="Kyrpides N.C."/>
            <person name="Klenk H.P."/>
        </authorList>
    </citation>
    <scope>NUCLEOTIDE SEQUENCE [LARGE SCALE GENOMIC DNA]</scope>
    <source>
        <strain evidence="6">DSM 14365 / CIP 107738 / JCM 11303 / AJ 13395 / SMP-2</strain>
    </source>
</reference>
<evidence type="ECO:0000259" key="4">
    <source>
        <dbReference type="PROSITE" id="PS50893"/>
    </source>
</evidence>
<proteinExistence type="predicted"/>
<dbReference type="InterPro" id="IPR003593">
    <property type="entry name" value="AAA+_ATPase"/>
</dbReference>
<keyword evidence="2" id="KW-0547">Nucleotide-binding</keyword>
<dbReference type="RefSeq" id="WP_012828543.1">
    <property type="nucleotide sequence ID" value="NC_013440.1"/>
</dbReference>
<evidence type="ECO:0000256" key="3">
    <source>
        <dbReference type="ARBA" id="ARBA00022840"/>
    </source>
</evidence>
<keyword evidence="1" id="KW-0813">Transport</keyword>
<dbReference type="InterPro" id="IPR017871">
    <property type="entry name" value="ABC_transporter-like_CS"/>
</dbReference>
<sequence length="246" mass="26313">MIRLRDVHKGFAGKPVLRGIDLEVARGKTLGIIGPAASGKSVLLKLVCGLLPADRGTITVADCELGTADDDALAALHRRIGMLFQHSALFDFLSVHENVAFPLERRGQLDSDEITRQVETRLRQLGLAGSGALAPSELSGGMKKRVALARATVARPEIVVYDEPTAGLDPVTTSKVYDLLRSEREHTGATVLLVSSDVAALLEFADDIAMLLDGRIHYCGPAASVAEAEDPTLRQFVRGELRGPLS</sequence>
<keyword evidence="6" id="KW-1185">Reference proteome</keyword>
<dbReference type="eggNOG" id="COG1127">
    <property type="taxonomic scope" value="Bacteria"/>
</dbReference>
<keyword evidence="3" id="KW-0067">ATP-binding</keyword>
<dbReference type="AlphaFoldDB" id="D0LVA3"/>
<dbReference type="OrthoDB" id="9802264at2"/>
<dbReference type="KEGG" id="hoh:Hoch_3442"/>
<dbReference type="InterPro" id="IPR027417">
    <property type="entry name" value="P-loop_NTPase"/>
</dbReference>
<dbReference type="HOGENOM" id="CLU_000604_1_22_7"/>
<dbReference type="SUPFAM" id="SSF52540">
    <property type="entry name" value="P-loop containing nucleoside triphosphate hydrolases"/>
    <property type="match status" value="1"/>
</dbReference>
<evidence type="ECO:0000256" key="2">
    <source>
        <dbReference type="ARBA" id="ARBA00022741"/>
    </source>
</evidence>
<dbReference type="GO" id="GO:0005524">
    <property type="term" value="F:ATP binding"/>
    <property type="evidence" value="ECO:0007669"/>
    <property type="project" value="UniProtKB-KW"/>
</dbReference>
<dbReference type="PROSITE" id="PS50893">
    <property type="entry name" value="ABC_TRANSPORTER_2"/>
    <property type="match status" value="1"/>
</dbReference>
<dbReference type="SMART" id="SM00382">
    <property type="entry name" value="AAA"/>
    <property type="match status" value="1"/>
</dbReference>
<dbReference type="Gene3D" id="3.40.50.300">
    <property type="entry name" value="P-loop containing nucleotide triphosphate hydrolases"/>
    <property type="match status" value="1"/>
</dbReference>